<dbReference type="GO" id="GO:0009253">
    <property type="term" value="P:peptidoglycan catabolic process"/>
    <property type="evidence" value="ECO:0007669"/>
    <property type="project" value="InterPro"/>
</dbReference>
<evidence type="ECO:0000313" key="1">
    <source>
        <dbReference type="EMBL" id="GAF09012.1"/>
    </source>
</evidence>
<name>W7YKH5_9BACL</name>
<dbReference type="STRING" id="1236976.JCM16418_3128"/>
<evidence type="ECO:0000313" key="2">
    <source>
        <dbReference type="Proteomes" id="UP000019364"/>
    </source>
</evidence>
<dbReference type="Proteomes" id="UP000019364">
    <property type="component" value="Unassembled WGS sequence"/>
</dbReference>
<evidence type="ECO:0008006" key="3">
    <source>
        <dbReference type="Google" id="ProtNLM"/>
    </source>
</evidence>
<dbReference type="eggNOG" id="ENOG50348E4">
    <property type="taxonomic scope" value="Bacteria"/>
</dbReference>
<dbReference type="InterPro" id="IPR036505">
    <property type="entry name" value="Amidase/PGRP_sf"/>
</dbReference>
<dbReference type="SUPFAM" id="SSF55846">
    <property type="entry name" value="N-acetylmuramoyl-L-alanine amidase-like"/>
    <property type="match status" value="1"/>
</dbReference>
<keyword evidence="2" id="KW-1185">Reference proteome</keyword>
<proteinExistence type="predicted"/>
<dbReference type="OrthoDB" id="2630778at2"/>
<dbReference type="EMBL" id="BAVZ01000009">
    <property type="protein sequence ID" value="GAF09012.1"/>
    <property type="molecule type" value="Genomic_DNA"/>
</dbReference>
<gene>
    <name evidence="1" type="ORF">JCM16418_3128</name>
</gene>
<reference evidence="1 2" key="1">
    <citation type="journal article" date="2014" name="Genome Announc.">
        <title>Draft Genome Sequence of Paenibacillus pini JCM 16418T, Isolated from the Rhizosphere of Pine Tree.</title>
        <authorList>
            <person name="Yuki M."/>
            <person name="Oshima K."/>
            <person name="Suda W."/>
            <person name="Oshida Y."/>
            <person name="Kitamura K."/>
            <person name="Iida Y."/>
            <person name="Hattori M."/>
            <person name="Ohkuma M."/>
        </authorList>
    </citation>
    <scope>NUCLEOTIDE SEQUENCE [LARGE SCALE GENOMIC DNA]</scope>
    <source>
        <strain evidence="1 2">JCM 16418</strain>
    </source>
</reference>
<protein>
    <recommendedName>
        <fullName evidence="3">N-acetylmuramoyl-L-alanine amidase</fullName>
    </recommendedName>
</protein>
<dbReference type="RefSeq" id="WP_036650006.1">
    <property type="nucleotide sequence ID" value="NZ_BAVZ01000009.1"/>
</dbReference>
<accession>W7YKH5</accession>
<comment type="caution">
    <text evidence="1">The sequence shown here is derived from an EMBL/GenBank/DDBJ whole genome shotgun (WGS) entry which is preliminary data.</text>
</comment>
<organism evidence="1 2">
    <name type="scientific">Paenibacillus pini JCM 16418</name>
    <dbReference type="NCBI Taxonomy" id="1236976"/>
    <lineage>
        <taxon>Bacteria</taxon>
        <taxon>Bacillati</taxon>
        <taxon>Bacillota</taxon>
        <taxon>Bacilli</taxon>
        <taxon>Bacillales</taxon>
        <taxon>Paenibacillaceae</taxon>
        <taxon>Paenibacillus</taxon>
    </lineage>
</organism>
<dbReference type="AlphaFoldDB" id="W7YKH5"/>
<sequence length="113" mass="12810">MNFEGFIIHHSACPSINGTGYDFWIHKDGSVTSAPLLTDPTHIHLCLDGNFNRAYDQLGAEEKLQLFNASKLVMELSNQYNISPLFLNPHNDDCPGIFFPWNELVIYPVDGYH</sequence>
<dbReference type="GO" id="GO:0008745">
    <property type="term" value="F:N-acetylmuramoyl-L-alanine amidase activity"/>
    <property type="evidence" value="ECO:0007669"/>
    <property type="project" value="InterPro"/>
</dbReference>